<accession>A0A383AET3</accession>
<gene>
    <name evidence="1" type="ORF">METZ01_LOCUS459171</name>
</gene>
<organism evidence="1">
    <name type="scientific">marine metagenome</name>
    <dbReference type="NCBI Taxonomy" id="408172"/>
    <lineage>
        <taxon>unclassified sequences</taxon>
        <taxon>metagenomes</taxon>
        <taxon>ecological metagenomes</taxon>
    </lineage>
</organism>
<proteinExistence type="predicted"/>
<protein>
    <submittedName>
        <fullName evidence="1">Uncharacterized protein</fullName>
    </submittedName>
</protein>
<evidence type="ECO:0000313" key="1">
    <source>
        <dbReference type="EMBL" id="SVE06317.1"/>
    </source>
</evidence>
<dbReference type="AlphaFoldDB" id="A0A383AET3"/>
<reference evidence="1" key="1">
    <citation type="submission" date="2018-05" db="EMBL/GenBank/DDBJ databases">
        <authorList>
            <person name="Lanie J.A."/>
            <person name="Ng W.-L."/>
            <person name="Kazmierczak K.M."/>
            <person name="Andrzejewski T.M."/>
            <person name="Davidsen T.M."/>
            <person name="Wayne K.J."/>
            <person name="Tettelin H."/>
            <person name="Glass J.I."/>
            <person name="Rusch D."/>
            <person name="Podicherti R."/>
            <person name="Tsui H.-C.T."/>
            <person name="Winkler M.E."/>
        </authorList>
    </citation>
    <scope>NUCLEOTIDE SEQUENCE</scope>
</reference>
<name>A0A383AET3_9ZZZZ</name>
<dbReference type="EMBL" id="UINC01191596">
    <property type="protein sequence ID" value="SVE06317.1"/>
    <property type="molecule type" value="Genomic_DNA"/>
</dbReference>
<sequence length="96" mass="11191">VAKDELRNIREYGEHEAKKTIEKRKLRKKLEKVAPWMAKGLKETVIKKKDGGTIMVKQSFLDSLAKTHPKDHARLMKKFKNMPRPVKEGKDYSDSK</sequence>
<feature type="non-terminal residue" evidence="1">
    <location>
        <position position="1"/>
    </location>
</feature>
<feature type="non-terminal residue" evidence="1">
    <location>
        <position position="96"/>
    </location>
</feature>